<dbReference type="STRING" id="1344418.A0A1D2VQJ3"/>
<dbReference type="InterPro" id="IPR016589">
    <property type="entry name" value="tRNA_splic_SEN2"/>
</dbReference>
<feature type="coiled-coil region" evidence="6">
    <location>
        <begin position="136"/>
        <end position="201"/>
    </location>
</feature>
<dbReference type="InterPro" id="IPR011856">
    <property type="entry name" value="tRNA_endonuc-like_dom_sf"/>
</dbReference>
<evidence type="ECO:0000256" key="1">
    <source>
        <dbReference type="ARBA" id="ARBA00008078"/>
    </source>
</evidence>
<dbReference type="EMBL" id="KV454475">
    <property type="protein sequence ID" value="ODV63835.1"/>
    <property type="molecule type" value="Genomic_DNA"/>
</dbReference>
<sequence>MSKRRRNLNQLYPNPLPINVYQFPVLFPHNLISWISYAYSYYRFVTASPKLTKSDVLIVEGNIHQVKDEQDQKRLWCNGFFGKGILSRSEPTWHERTLVRLGLKENAAYNSNNKNRNKSKNRDKKNLASEDITKLRRNERNLYKKQREKLEQEEVQLRKQLDLARESVDERKVVQAKLDKLKELKLKVSDEQKTLIKEINEEIKELRPEDKKLINAKEHDVNQLEYLQLMPVETFFLSFSLGCVNVYEKKEIFLKLLSTTELFLKSVKSLKADDKFIMKYVVYHNYRSKGWCVRSGIKFGCDFLIYNKGPPFSHAEFCLIVLPNYVDESKNRHVSKKFSLLSGINRVIGGVRKSMILVYVNIPEDEQFNRVINNRNENDLIDFEKLFKLYKVTEIMYSRWQPSRNRD</sequence>
<dbReference type="FunCoup" id="A0A1D2VQJ3">
    <property type="interactions" value="66"/>
</dbReference>
<dbReference type="NCBIfam" id="TIGR00324">
    <property type="entry name" value="endA"/>
    <property type="match status" value="1"/>
</dbReference>
<evidence type="ECO:0000256" key="3">
    <source>
        <dbReference type="ARBA" id="ARBA00023239"/>
    </source>
</evidence>
<keyword evidence="6" id="KW-0175">Coiled coil</keyword>
<dbReference type="GO" id="GO:0000379">
    <property type="term" value="P:tRNA-type intron splice site recognition and cleavage"/>
    <property type="evidence" value="ECO:0007669"/>
    <property type="project" value="EnsemblFungi"/>
</dbReference>
<evidence type="ECO:0000259" key="7">
    <source>
        <dbReference type="Pfam" id="PF01974"/>
    </source>
</evidence>
<evidence type="ECO:0000256" key="6">
    <source>
        <dbReference type="SAM" id="Coils"/>
    </source>
</evidence>
<accession>A0A1D2VQJ3</accession>
<feature type="active site" evidence="5">
    <location>
        <position position="306"/>
    </location>
</feature>
<dbReference type="PANTHER" id="PTHR21227">
    <property type="entry name" value="TRNA-SPLICING ENDONUCLEASE SUBUNIT SEN2"/>
    <property type="match status" value="1"/>
</dbReference>
<dbReference type="GO" id="GO:0003676">
    <property type="term" value="F:nucleic acid binding"/>
    <property type="evidence" value="ECO:0007669"/>
    <property type="project" value="InterPro"/>
</dbReference>
<evidence type="ECO:0000256" key="5">
    <source>
        <dbReference type="PIRSR" id="PIRSR011789-1"/>
    </source>
</evidence>
<dbReference type="OrthoDB" id="10249562at2759"/>
<dbReference type="Pfam" id="PF01974">
    <property type="entry name" value="tRNA_int_endo"/>
    <property type="match status" value="1"/>
</dbReference>
<keyword evidence="9" id="KW-1185">Reference proteome</keyword>
<dbReference type="GO" id="GO:0000213">
    <property type="term" value="F:tRNA-intron lyase activity"/>
    <property type="evidence" value="ECO:0007669"/>
    <property type="project" value="UniProtKB-UniRule"/>
</dbReference>
<evidence type="ECO:0000313" key="9">
    <source>
        <dbReference type="Proteomes" id="UP000095038"/>
    </source>
</evidence>
<dbReference type="CDD" id="cd22363">
    <property type="entry name" value="tRNA-intron_lyase_C"/>
    <property type="match status" value="1"/>
</dbReference>
<dbReference type="Gene3D" id="3.40.1350.10">
    <property type="match status" value="1"/>
</dbReference>
<proteinExistence type="inferred from homology"/>
<dbReference type="GeneID" id="30965998"/>
<dbReference type="Proteomes" id="UP000095038">
    <property type="component" value="Unassembled WGS sequence"/>
</dbReference>
<reference evidence="9" key="1">
    <citation type="submission" date="2016-05" db="EMBL/GenBank/DDBJ databases">
        <title>Comparative genomics of biotechnologically important yeasts.</title>
        <authorList>
            <consortium name="DOE Joint Genome Institute"/>
            <person name="Riley R."/>
            <person name="Haridas S."/>
            <person name="Wolfe K.H."/>
            <person name="Lopes M.R."/>
            <person name="Hittinger C.T."/>
            <person name="Goker M."/>
            <person name="Salamov A."/>
            <person name="Wisecaver J."/>
            <person name="Long T.M."/>
            <person name="Aerts A.L."/>
            <person name="Barry K."/>
            <person name="Choi C."/>
            <person name="Clum A."/>
            <person name="Coughlan A.Y."/>
            <person name="Deshpande S."/>
            <person name="Douglass A.P."/>
            <person name="Hanson S.J."/>
            <person name="Klenk H.-P."/>
            <person name="Labutti K."/>
            <person name="Lapidus A."/>
            <person name="Lindquist E."/>
            <person name="Lipzen A."/>
            <person name="Meier-Kolthoff J.P."/>
            <person name="Ohm R.A."/>
            <person name="Otillar R.P."/>
            <person name="Pangilinan J."/>
            <person name="Peng Y."/>
            <person name="Rokas A."/>
            <person name="Rosa C.A."/>
            <person name="Scheuner C."/>
            <person name="Sibirny A.A."/>
            <person name="Slot J.C."/>
            <person name="Stielow J.B."/>
            <person name="Sun H."/>
            <person name="Kurtzman C.P."/>
            <person name="Blackwell M."/>
            <person name="Grigoriev I.V."/>
            <person name="Jeffries T.W."/>
        </authorList>
    </citation>
    <scope>NUCLEOTIDE SEQUENCE [LARGE SCALE GENOMIC DNA]</scope>
    <source>
        <strain evidence="9">DSM 1968</strain>
    </source>
</reference>
<feature type="active site" evidence="5">
    <location>
        <position position="353"/>
    </location>
</feature>
<feature type="active site" evidence="5">
    <location>
        <position position="314"/>
    </location>
</feature>
<comment type="function">
    <text evidence="4">Constitutes one of the two catalytic subunit of the tRNA-splicing endonuclease complex, a complex responsible for identification and cleavage of the splice sites in pre-tRNA. It cleaves pre-tRNA at the 5'- and 3'-splice sites to release the intron. The products are an intron and two tRNA half-molecules bearing 2',3'-cyclic phosphate and 5'-OH termini. There are no conserved sequences at the splice sites, but the intron is invariably located at the same site in the gene, placing the splice sites an invariant distance from the constant structural features of the tRNA body.</text>
</comment>
<dbReference type="InParanoid" id="A0A1D2VQJ3"/>
<dbReference type="GO" id="GO:0000214">
    <property type="term" value="C:tRNA-intron endonuclease complex"/>
    <property type="evidence" value="ECO:0007669"/>
    <property type="project" value="UniProtKB-UniRule"/>
</dbReference>
<evidence type="ECO:0000313" key="8">
    <source>
        <dbReference type="EMBL" id="ODV63835.1"/>
    </source>
</evidence>
<dbReference type="PIRSF" id="PIRSF011789">
    <property type="entry name" value="tRNA_splic_SEN2"/>
    <property type="match status" value="1"/>
</dbReference>
<organism evidence="8 9">
    <name type="scientific">Ascoidea rubescens DSM 1968</name>
    <dbReference type="NCBI Taxonomy" id="1344418"/>
    <lineage>
        <taxon>Eukaryota</taxon>
        <taxon>Fungi</taxon>
        <taxon>Dikarya</taxon>
        <taxon>Ascomycota</taxon>
        <taxon>Saccharomycotina</taxon>
        <taxon>Saccharomycetes</taxon>
        <taxon>Ascoideaceae</taxon>
        <taxon>Ascoidea</taxon>
    </lineage>
</organism>
<evidence type="ECO:0000256" key="4">
    <source>
        <dbReference type="PIRNR" id="PIRNR011789"/>
    </source>
</evidence>
<protein>
    <recommendedName>
        <fullName evidence="4">tRNA-splicing endonuclease subunit Sen2</fullName>
        <ecNumber evidence="4">4.6.1.16</ecNumber>
    </recommendedName>
</protein>
<comment type="similarity">
    <text evidence="1 4">Belongs to the tRNA-intron endonuclease family.</text>
</comment>
<dbReference type="SUPFAM" id="SSF53032">
    <property type="entry name" value="tRNA-intron endonuclease catalytic domain-like"/>
    <property type="match status" value="1"/>
</dbReference>
<evidence type="ECO:0000256" key="2">
    <source>
        <dbReference type="ARBA" id="ARBA00022694"/>
    </source>
</evidence>
<keyword evidence="3 4" id="KW-0456">Lyase</keyword>
<dbReference type="GO" id="GO:0005741">
    <property type="term" value="C:mitochondrial outer membrane"/>
    <property type="evidence" value="ECO:0007669"/>
    <property type="project" value="EnsemblFungi"/>
</dbReference>
<dbReference type="EC" id="4.6.1.16" evidence="4"/>
<dbReference type="InterPro" id="IPR006677">
    <property type="entry name" value="tRNA_intron_Endonuc_cat-like"/>
</dbReference>
<keyword evidence="2 4" id="KW-0819">tRNA processing</keyword>
<name>A0A1D2VQJ3_9ASCO</name>
<dbReference type="PANTHER" id="PTHR21227:SF0">
    <property type="entry name" value="TRNA-SPLICING ENDONUCLEASE SUBUNIT SEN2"/>
    <property type="match status" value="1"/>
</dbReference>
<feature type="domain" description="tRNA intron endonuclease catalytic" evidence="7">
    <location>
        <begin position="276"/>
        <end position="361"/>
    </location>
</feature>
<dbReference type="AlphaFoldDB" id="A0A1D2VQJ3"/>
<dbReference type="InterPro" id="IPR036167">
    <property type="entry name" value="tRNA_intron_Endo_cat-like_sf"/>
</dbReference>
<gene>
    <name evidence="8" type="ORF">ASCRUDRAFT_73602</name>
</gene>
<dbReference type="RefSeq" id="XP_020050142.1">
    <property type="nucleotide sequence ID" value="XM_020192362.1"/>
</dbReference>
<dbReference type="InterPro" id="IPR006676">
    <property type="entry name" value="tRNA_splic"/>
</dbReference>